<dbReference type="Pfam" id="PF03328">
    <property type="entry name" value="HpcH_HpaI"/>
    <property type="match status" value="1"/>
</dbReference>
<evidence type="ECO:0000313" key="6">
    <source>
        <dbReference type="Proteomes" id="UP000298179"/>
    </source>
</evidence>
<dbReference type="OrthoDB" id="9802624at2"/>
<dbReference type="AlphaFoldDB" id="A0A4Y8RHN2"/>
<evidence type="ECO:0000313" key="5">
    <source>
        <dbReference type="EMBL" id="TFF22158.1"/>
    </source>
</evidence>
<dbReference type="PANTHER" id="PTHR30502:SF0">
    <property type="entry name" value="PHOSPHOENOLPYRUVATE CARBOXYLASE FAMILY PROTEIN"/>
    <property type="match status" value="1"/>
</dbReference>
<keyword evidence="3" id="KW-0456">Lyase</keyword>
<dbReference type="GO" id="GO:0046872">
    <property type="term" value="F:metal ion binding"/>
    <property type="evidence" value="ECO:0007669"/>
    <property type="project" value="UniProtKB-KW"/>
</dbReference>
<organism evidence="5 6">
    <name type="scientific">Jiella endophytica</name>
    <dbReference type="NCBI Taxonomy" id="2558362"/>
    <lineage>
        <taxon>Bacteria</taxon>
        <taxon>Pseudomonadati</taxon>
        <taxon>Pseudomonadota</taxon>
        <taxon>Alphaproteobacteria</taxon>
        <taxon>Hyphomicrobiales</taxon>
        <taxon>Aurantimonadaceae</taxon>
        <taxon>Jiella</taxon>
    </lineage>
</organism>
<gene>
    <name evidence="5" type="ORF">E3C22_15340</name>
</gene>
<comment type="caution">
    <text evidence="5">The sequence shown here is derived from an EMBL/GenBank/DDBJ whole genome shotgun (WGS) entry which is preliminary data.</text>
</comment>
<dbReference type="InterPro" id="IPR050251">
    <property type="entry name" value="HpcH-HpaI_aldolase"/>
</dbReference>
<dbReference type="Gene3D" id="3.20.20.60">
    <property type="entry name" value="Phosphoenolpyruvate-binding domains"/>
    <property type="match status" value="1"/>
</dbReference>
<name>A0A4Y8RHN2_9HYPH</name>
<evidence type="ECO:0000256" key="3">
    <source>
        <dbReference type="ARBA" id="ARBA00023239"/>
    </source>
</evidence>
<proteinExistence type="inferred from homology"/>
<keyword evidence="2" id="KW-0479">Metal-binding</keyword>
<dbReference type="Proteomes" id="UP000298179">
    <property type="component" value="Unassembled WGS sequence"/>
</dbReference>
<protein>
    <submittedName>
        <fullName evidence="5">Aldolase</fullName>
    </submittedName>
</protein>
<dbReference type="EMBL" id="SOZD01000004">
    <property type="protein sequence ID" value="TFF22158.1"/>
    <property type="molecule type" value="Genomic_DNA"/>
</dbReference>
<evidence type="ECO:0000259" key="4">
    <source>
        <dbReference type="Pfam" id="PF03328"/>
    </source>
</evidence>
<dbReference type="InterPro" id="IPR015813">
    <property type="entry name" value="Pyrv/PenolPyrv_kinase-like_dom"/>
</dbReference>
<sequence length="231" mass="23631">MARMAGFDFLVVDMEHGPLGIHDLGAIASAGLMGGFPVYGRVTGPSTGDIARVLDCGATGVIVPHVDSVLDARKIVKTCRFSPVGTRALPGPLPLLGYRSAQPAELCEAADRAARIVAMIESRSALEEVETIAAVEGLDGLIIGSNDLADSLGRRGQLDHPDVAAAFRRIAAAAHDNGLDFGAMGLPPALTFSYGVDLGATLLVVTNDTNLLADGGAAAVAAVHPDAAERA</sequence>
<dbReference type="InterPro" id="IPR040442">
    <property type="entry name" value="Pyrv_kinase-like_dom_sf"/>
</dbReference>
<reference evidence="5 6" key="1">
    <citation type="submission" date="2019-03" db="EMBL/GenBank/DDBJ databases">
        <title>Jiella endophytica sp. nov., a novel endophytic bacterium isolated from root of Ficus microcarpa Linn. f.</title>
        <authorList>
            <person name="Tuo L."/>
        </authorList>
    </citation>
    <scope>NUCLEOTIDE SEQUENCE [LARGE SCALE GENOMIC DNA]</scope>
    <source>
        <strain evidence="5 6">CBS5Q-3</strain>
    </source>
</reference>
<dbReference type="InterPro" id="IPR005000">
    <property type="entry name" value="Aldolase/citrate-lyase_domain"/>
</dbReference>
<feature type="domain" description="HpcH/HpaI aldolase/citrate lyase" evidence="4">
    <location>
        <begin position="3"/>
        <end position="179"/>
    </location>
</feature>
<dbReference type="GO" id="GO:0016832">
    <property type="term" value="F:aldehyde-lyase activity"/>
    <property type="evidence" value="ECO:0007669"/>
    <property type="project" value="TreeGrafter"/>
</dbReference>
<comment type="similarity">
    <text evidence="1">Belongs to the HpcH/HpaI aldolase family.</text>
</comment>
<evidence type="ECO:0000256" key="2">
    <source>
        <dbReference type="ARBA" id="ARBA00022723"/>
    </source>
</evidence>
<accession>A0A4Y8RHN2</accession>
<dbReference type="SUPFAM" id="SSF51621">
    <property type="entry name" value="Phosphoenolpyruvate/pyruvate domain"/>
    <property type="match status" value="1"/>
</dbReference>
<evidence type="ECO:0000256" key="1">
    <source>
        <dbReference type="ARBA" id="ARBA00005568"/>
    </source>
</evidence>
<dbReference type="PANTHER" id="PTHR30502">
    <property type="entry name" value="2-KETO-3-DEOXY-L-RHAMNONATE ALDOLASE"/>
    <property type="match status" value="1"/>
</dbReference>
<dbReference type="GO" id="GO:0005737">
    <property type="term" value="C:cytoplasm"/>
    <property type="evidence" value="ECO:0007669"/>
    <property type="project" value="TreeGrafter"/>
</dbReference>
<keyword evidence="6" id="KW-1185">Reference proteome</keyword>